<dbReference type="SUPFAM" id="SSF103473">
    <property type="entry name" value="MFS general substrate transporter"/>
    <property type="match status" value="1"/>
</dbReference>
<feature type="transmembrane region" description="Helical" evidence="6">
    <location>
        <begin position="326"/>
        <end position="346"/>
    </location>
</feature>
<evidence type="ECO:0000313" key="9">
    <source>
        <dbReference type="Proteomes" id="UP000297245"/>
    </source>
</evidence>
<feature type="transmembrane region" description="Helical" evidence="6">
    <location>
        <begin position="72"/>
        <end position="90"/>
    </location>
</feature>
<evidence type="ECO:0000256" key="5">
    <source>
        <dbReference type="ARBA" id="ARBA00023136"/>
    </source>
</evidence>
<feature type="transmembrane region" description="Helical" evidence="6">
    <location>
        <begin position="268"/>
        <end position="289"/>
    </location>
</feature>
<feature type="transmembrane region" description="Helical" evidence="6">
    <location>
        <begin position="358"/>
        <end position="378"/>
    </location>
</feature>
<dbReference type="FunFam" id="1.20.1250.20:FF:000013">
    <property type="entry name" value="MFS general substrate transporter"/>
    <property type="match status" value="1"/>
</dbReference>
<proteinExistence type="predicted"/>
<feature type="transmembrane region" description="Helical" evidence="6">
    <location>
        <begin position="160"/>
        <end position="182"/>
    </location>
</feature>
<dbReference type="Gene3D" id="1.20.1250.20">
    <property type="entry name" value="MFS general substrate transporter like domains"/>
    <property type="match status" value="2"/>
</dbReference>
<accession>A0A4S8MH08</accession>
<dbReference type="InterPro" id="IPR011701">
    <property type="entry name" value="MFS"/>
</dbReference>
<dbReference type="PROSITE" id="PS50850">
    <property type="entry name" value="MFS"/>
    <property type="match status" value="1"/>
</dbReference>
<evidence type="ECO:0000259" key="7">
    <source>
        <dbReference type="PROSITE" id="PS50850"/>
    </source>
</evidence>
<evidence type="ECO:0000256" key="3">
    <source>
        <dbReference type="ARBA" id="ARBA00022692"/>
    </source>
</evidence>
<gene>
    <name evidence="8" type="ORF">K435DRAFT_718052</name>
</gene>
<feature type="domain" description="Major facilitator superfamily (MFS) profile" evidence="7">
    <location>
        <begin position="1"/>
        <end position="413"/>
    </location>
</feature>
<reference evidence="8 9" key="1">
    <citation type="journal article" date="2019" name="Nat. Ecol. Evol.">
        <title>Megaphylogeny resolves global patterns of mushroom evolution.</title>
        <authorList>
            <person name="Varga T."/>
            <person name="Krizsan K."/>
            <person name="Foldi C."/>
            <person name="Dima B."/>
            <person name="Sanchez-Garcia M."/>
            <person name="Sanchez-Ramirez S."/>
            <person name="Szollosi G.J."/>
            <person name="Szarkandi J.G."/>
            <person name="Papp V."/>
            <person name="Albert L."/>
            <person name="Andreopoulos W."/>
            <person name="Angelini C."/>
            <person name="Antonin V."/>
            <person name="Barry K.W."/>
            <person name="Bougher N.L."/>
            <person name="Buchanan P."/>
            <person name="Buyck B."/>
            <person name="Bense V."/>
            <person name="Catcheside P."/>
            <person name="Chovatia M."/>
            <person name="Cooper J."/>
            <person name="Damon W."/>
            <person name="Desjardin D."/>
            <person name="Finy P."/>
            <person name="Geml J."/>
            <person name="Haridas S."/>
            <person name="Hughes K."/>
            <person name="Justo A."/>
            <person name="Karasinski D."/>
            <person name="Kautmanova I."/>
            <person name="Kiss B."/>
            <person name="Kocsube S."/>
            <person name="Kotiranta H."/>
            <person name="LaButti K.M."/>
            <person name="Lechner B.E."/>
            <person name="Liimatainen K."/>
            <person name="Lipzen A."/>
            <person name="Lukacs Z."/>
            <person name="Mihaltcheva S."/>
            <person name="Morgado L.N."/>
            <person name="Niskanen T."/>
            <person name="Noordeloos M.E."/>
            <person name="Ohm R.A."/>
            <person name="Ortiz-Santana B."/>
            <person name="Ovrebo C."/>
            <person name="Racz N."/>
            <person name="Riley R."/>
            <person name="Savchenko A."/>
            <person name="Shiryaev A."/>
            <person name="Soop K."/>
            <person name="Spirin V."/>
            <person name="Szebenyi C."/>
            <person name="Tomsovsky M."/>
            <person name="Tulloss R.E."/>
            <person name="Uehling J."/>
            <person name="Grigoriev I.V."/>
            <person name="Vagvolgyi C."/>
            <person name="Papp T."/>
            <person name="Martin F.M."/>
            <person name="Miettinen O."/>
            <person name="Hibbett D.S."/>
            <person name="Nagy L.G."/>
        </authorList>
    </citation>
    <scope>NUCLEOTIDE SEQUENCE [LARGE SCALE GENOMIC DNA]</scope>
    <source>
        <strain evidence="8 9">CBS 962.96</strain>
    </source>
</reference>
<dbReference type="InterPro" id="IPR020846">
    <property type="entry name" value="MFS_dom"/>
</dbReference>
<feature type="transmembrane region" description="Helical" evidence="6">
    <location>
        <begin position="126"/>
        <end position="148"/>
    </location>
</feature>
<feature type="transmembrane region" description="Helical" evidence="6">
    <location>
        <begin position="96"/>
        <end position="114"/>
    </location>
</feature>
<evidence type="ECO:0000256" key="1">
    <source>
        <dbReference type="ARBA" id="ARBA00004141"/>
    </source>
</evidence>
<name>A0A4S8MH08_DENBC</name>
<dbReference type="FunFam" id="1.20.1250.20:FF:000057">
    <property type="entry name" value="MFS general substrate transporter"/>
    <property type="match status" value="1"/>
</dbReference>
<dbReference type="PANTHER" id="PTHR43791:SF6">
    <property type="entry name" value="TRANSPORTER, PUTATIVE (AFU_ORTHOLOGUE AFUA_1G16690)-RELATED"/>
    <property type="match status" value="1"/>
</dbReference>
<feature type="transmembrane region" description="Helical" evidence="6">
    <location>
        <begin position="37"/>
        <end position="60"/>
    </location>
</feature>
<dbReference type="GO" id="GO:0022857">
    <property type="term" value="F:transmembrane transporter activity"/>
    <property type="evidence" value="ECO:0007669"/>
    <property type="project" value="InterPro"/>
</dbReference>
<evidence type="ECO:0000313" key="8">
    <source>
        <dbReference type="EMBL" id="THV01424.1"/>
    </source>
</evidence>
<keyword evidence="9" id="KW-1185">Reference proteome</keyword>
<evidence type="ECO:0000256" key="4">
    <source>
        <dbReference type="ARBA" id="ARBA00022989"/>
    </source>
</evidence>
<sequence length="436" mass="48128">MSILVLIYIFNYIDRNNVAAARLEGFEEDLGLTGSQYASILSVLYIAYCMMQVPSNIFILDTKPSKYLPSCMVVWGIMSVCTGFTTNFFGALCTRFLIGFVEAAFFPGALFLIAKWYKQNELSQRTAYLTSGSLVANATGSLIASGILKVMGNALGIAAWRWLFFVEGSLTVAVAIWALFVLPDFPESPNPWLTPGERAISLKRIKKESHDPDHVSPRGKVGPFVPLIMAVSDWKVWYLAVTTVFLNLSLSFNAYFPSIAATLEFSPTITLLLCVPPWVFATFIAISLSKHSDRNSERCKHISFSMAGGILGFFISMSTMNPAMRYMSLFLMAQSYGGHIIFLAWVSGSLAHPPAKRAVALAIMNTVGSLGNVLGSYIWPKEWGPDYSKSFAICILASSTCIIMCWIFRQHLAGLNADAEKKETEHGLAKGHRYLL</sequence>
<keyword evidence="5 6" id="KW-0472">Membrane</keyword>
<dbReference type="GO" id="GO:0016020">
    <property type="term" value="C:membrane"/>
    <property type="evidence" value="ECO:0007669"/>
    <property type="project" value="UniProtKB-SubCell"/>
</dbReference>
<organism evidence="8 9">
    <name type="scientific">Dendrothele bispora (strain CBS 962.96)</name>
    <dbReference type="NCBI Taxonomy" id="1314807"/>
    <lineage>
        <taxon>Eukaryota</taxon>
        <taxon>Fungi</taxon>
        <taxon>Dikarya</taxon>
        <taxon>Basidiomycota</taxon>
        <taxon>Agaricomycotina</taxon>
        <taxon>Agaricomycetes</taxon>
        <taxon>Agaricomycetidae</taxon>
        <taxon>Agaricales</taxon>
        <taxon>Agaricales incertae sedis</taxon>
        <taxon>Dendrothele</taxon>
    </lineage>
</organism>
<dbReference type="InterPro" id="IPR036259">
    <property type="entry name" value="MFS_trans_sf"/>
</dbReference>
<keyword evidence="2" id="KW-0813">Transport</keyword>
<feature type="transmembrane region" description="Helical" evidence="6">
    <location>
        <begin position="390"/>
        <end position="408"/>
    </location>
</feature>
<protein>
    <submittedName>
        <fullName evidence="8">MFS general substrate transporter</fullName>
    </submittedName>
</protein>
<dbReference type="Proteomes" id="UP000297245">
    <property type="component" value="Unassembled WGS sequence"/>
</dbReference>
<feature type="transmembrane region" description="Helical" evidence="6">
    <location>
        <begin position="301"/>
        <end position="320"/>
    </location>
</feature>
<dbReference type="Pfam" id="PF07690">
    <property type="entry name" value="MFS_1"/>
    <property type="match status" value="1"/>
</dbReference>
<evidence type="ECO:0000256" key="6">
    <source>
        <dbReference type="SAM" id="Phobius"/>
    </source>
</evidence>
<evidence type="ECO:0000256" key="2">
    <source>
        <dbReference type="ARBA" id="ARBA00022448"/>
    </source>
</evidence>
<dbReference type="AlphaFoldDB" id="A0A4S8MH08"/>
<keyword evidence="3 6" id="KW-0812">Transmembrane</keyword>
<dbReference type="PANTHER" id="PTHR43791">
    <property type="entry name" value="PERMEASE-RELATED"/>
    <property type="match status" value="1"/>
</dbReference>
<comment type="subcellular location">
    <subcellularLocation>
        <location evidence="1">Membrane</location>
        <topology evidence="1">Multi-pass membrane protein</topology>
    </subcellularLocation>
</comment>
<dbReference type="OrthoDB" id="2985014at2759"/>
<keyword evidence="4 6" id="KW-1133">Transmembrane helix</keyword>
<dbReference type="EMBL" id="ML179090">
    <property type="protein sequence ID" value="THV01424.1"/>
    <property type="molecule type" value="Genomic_DNA"/>
</dbReference>
<feature type="transmembrane region" description="Helical" evidence="6">
    <location>
        <begin position="236"/>
        <end position="256"/>
    </location>
</feature>